<dbReference type="RefSeq" id="WP_286293756.1">
    <property type="nucleotide sequence ID" value="NZ_AP024718.1"/>
</dbReference>
<feature type="binding site" evidence="11">
    <location>
        <begin position="37"/>
        <end position="44"/>
    </location>
    <ligand>
        <name>ATP</name>
        <dbReference type="ChEBI" id="CHEBI:30616"/>
        <label>1</label>
    </ligand>
</feature>
<dbReference type="GO" id="GO:0043022">
    <property type="term" value="F:ribosome binding"/>
    <property type="evidence" value="ECO:0007669"/>
    <property type="project" value="UniProtKB-UniRule"/>
</dbReference>
<evidence type="ECO:0000313" key="14">
    <source>
        <dbReference type="EMBL" id="BCX88589.1"/>
    </source>
</evidence>
<organism evidence="14 15">
    <name type="scientific">Methylomarinovum tepidoasis</name>
    <dbReference type="NCBI Taxonomy" id="2840183"/>
    <lineage>
        <taxon>Bacteria</taxon>
        <taxon>Pseudomonadati</taxon>
        <taxon>Pseudomonadota</taxon>
        <taxon>Gammaproteobacteria</taxon>
        <taxon>Methylococcales</taxon>
        <taxon>Methylothermaceae</taxon>
        <taxon>Methylomarinovum</taxon>
    </lineage>
</organism>
<dbReference type="InterPro" id="IPR027417">
    <property type="entry name" value="P-loop_NTPase"/>
</dbReference>
<dbReference type="InterPro" id="IPR037118">
    <property type="entry name" value="Val-tRNA_synth_C_sf"/>
</dbReference>
<keyword evidence="8 11" id="KW-0234">DNA repair</keyword>
<dbReference type="InterPro" id="IPR017871">
    <property type="entry name" value="ABC_transporter-like_CS"/>
</dbReference>
<dbReference type="GO" id="GO:0016887">
    <property type="term" value="F:ATP hydrolysis activity"/>
    <property type="evidence" value="ECO:0007669"/>
    <property type="project" value="UniProtKB-UniRule"/>
</dbReference>
<keyword evidence="1 11" id="KW-0963">Cytoplasm</keyword>
<dbReference type="AlphaFoldDB" id="A0AAU9CWQ3"/>
<reference evidence="15" key="1">
    <citation type="journal article" date="2024" name="Int. J. Syst. Evol. Microbiol.">
        <title>Methylomarinovum tepidoasis sp. nov., a moderately thermophilic methanotroph of the family Methylothermaceae isolated from a deep-sea hydrothermal field.</title>
        <authorList>
            <person name="Hirayama H."/>
            <person name="Takaki Y."/>
            <person name="Abe M."/>
            <person name="Miyazaki M."/>
            <person name="Uematsu K."/>
            <person name="Matsui Y."/>
            <person name="Takai K."/>
        </authorList>
    </citation>
    <scope>NUCLEOTIDE SEQUENCE [LARGE SCALE GENOMIC DNA]</scope>
    <source>
        <strain evidence="15">IN45</strain>
    </source>
</reference>
<dbReference type="PANTHER" id="PTHR42855:SF1">
    <property type="entry name" value="ABC TRANSPORTER DOMAIN-CONTAINING PROTEIN"/>
    <property type="match status" value="1"/>
</dbReference>
<dbReference type="InterPro" id="IPR051309">
    <property type="entry name" value="ABCF_ATPase"/>
</dbReference>
<dbReference type="HAMAP" id="MF_00848">
    <property type="entry name" value="Uup"/>
    <property type="match status" value="1"/>
</dbReference>
<dbReference type="FunFam" id="3.40.50.300:FF:000309">
    <property type="entry name" value="ABC transporter ATP-binding protein"/>
    <property type="match status" value="1"/>
</dbReference>
<evidence type="ECO:0000256" key="3">
    <source>
        <dbReference type="ARBA" id="ARBA00022741"/>
    </source>
</evidence>
<feature type="domain" description="ABC transporter" evidence="13">
    <location>
        <begin position="316"/>
        <end position="534"/>
    </location>
</feature>
<comment type="catalytic activity">
    <reaction evidence="9 11">
        <text>ATP + H2O = ADP + phosphate + H(+)</text>
        <dbReference type="Rhea" id="RHEA:13065"/>
        <dbReference type="ChEBI" id="CHEBI:15377"/>
        <dbReference type="ChEBI" id="CHEBI:15378"/>
        <dbReference type="ChEBI" id="CHEBI:30616"/>
        <dbReference type="ChEBI" id="CHEBI:43474"/>
        <dbReference type="ChEBI" id="CHEBI:456216"/>
    </reaction>
</comment>
<keyword evidence="3 11" id="KW-0547">Nucleotide-binding</keyword>
<dbReference type="Gene3D" id="1.10.287.380">
    <property type="entry name" value="Valyl-tRNA synthetase, C-terminal domain"/>
    <property type="match status" value="1"/>
</dbReference>
<feature type="domain" description="ABC transporter" evidence="13">
    <location>
        <begin position="5"/>
        <end position="249"/>
    </location>
</feature>
<feature type="binding site" evidence="11">
    <location>
        <begin position="348"/>
        <end position="355"/>
    </location>
    <ligand>
        <name>ATP</name>
        <dbReference type="ChEBI" id="CHEBI:30616"/>
        <label>2</label>
    </ligand>
</feature>
<dbReference type="InterPro" id="IPR003593">
    <property type="entry name" value="AAA+_ATPase"/>
</dbReference>
<dbReference type="CDD" id="cd03221">
    <property type="entry name" value="ABCF_EF-3"/>
    <property type="match status" value="2"/>
</dbReference>
<comment type="subcellular location">
    <subcellularLocation>
        <location evidence="11">Cytoplasm</location>
    </subcellularLocation>
    <text evidence="11">Associates with ribosomes.</text>
</comment>
<comment type="function">
    <text evidence="11">Probably plays a role in ribosome assembly or function. May be involved in resolution of branched DNA intermediates that result from template switching in postreplication gaps. Binds DNA and has ATPase activity.</text>
</comment>
<keyword evidence="6 11" id="KW-0067">ATP-binding</keyword>
<keyword evidence="4 11" id="KW-0227">DNA damage</keyword>
<evidence type="ECO:0000256" key="6">
    <source>
        <dbReference type="ARBA" id="ARBA00022840"/>
    </source>
</evidence>
<dbReference type="Pfam" id="PF16326">
    <property type="entry name" value="ABC_tran_CTD"/>
    <property type="match status" value="1"/>
</dbReference>
<sequence>MTTLLTIKNVSLAYGAHPLLDRAELAIETGERIGLIGRNGEGKSTLLRLCAGQIEADDGEIWRRPGLKVALLEQTPRLDTDLSAYDVVAQGLGEIGDLLQRYHHLARQAPPDLKALEHLQHQLEAREGWQLQQKIDQALTRLGLDPDTPAASLSGGWQRRLSLARALVSEPDLLLLDEPTNHLDLDTIAWLEDELRQFPGSLLFVTHDRTFLQKLATRIVDLDRGKLTSWPGDYRTYLEKKAAALAEEERRNAEFDKKLAQEEAWIRQGIKARRTRNEGRVRALKQLRQERARRREQQGKANLKLEAAERSGKLVIEAENLTHAYGDQVIVRDFSTTLLRGDRVGLIGPNGAGKSTLLKLLLKQLEPQSGTVRHGTNLEILWFDQQRSQLDPERTVVDTVADGNDWVTVGGRRRHVMSYLADFLFTPERARQPVKSLSGGEQSRLLLARLFTRPANLLVLDEPTNDLDLETLELLEALLLDFDGTLLLVSHDRTFLDNVVTSTLVFEGDGKIGEYVGGYEDFLRQRPTPQAPPPKAEKRPEKPRPKRAKTKLSYKEQRELESLPGEIERLEAEQAALNDRIARPDFYKGDPAEVSRVLAELQSLQRTLEEKYARWDELEGLKEALQG</sequence>
<evidence type="ECO:0000256" key="12">
    <source>
        <dbReference type="SAM" id="MobiDB-lite"/>
    </source>
</evidence>
<name>A0AAU9CWQ3_9GAMM</name>
<evidence type="ECO:0000256" key="8">
    <source>
        <dbReference type="ARBA" id="ARBA00023204"/>
    </source>
</evidence>
<evidence type="ECO:0000256" key="4">
    <source>
        <dbReference type="ARBA" id="ARBA00022763"/>
    </source>
</evidence>
<gene>
    <name evidence="11" type="primary">uup</name>
    <name evidence="14" type="ORF">MIN45_P0958</name>
</gene>
<proteinExistence type="inferred from homology"/>
<dbReference type="Pfam" id="PF00005">
    <property type="entry name" value="ABC_tran"/>
    <property type="match status" value="2"/>
</dbReference>
<protein>
    <recommendedName>
        <fullName evidence="11">ATP-binding protein Uup</fullName>
        <ecNumber evidence="11">3.6.1.-</ecNumber>
    </recommendedName>
</protein>
<dbReference type="InterPro" id="IPR043686">
    <property type="entry name" value="Uup"/>
</dbReference>
<dbReference type="SUPFAM" id="SSF52540">
    <property type="entry name" value="P-loop containing nucleoside triphosphate hydrolases"/>
    <property type="match status" value="2"/>
</dbReference>
<keyword evidence="7 11" id="KW-0238">DNA-binding</keyword>
<evidence type="ECO:0000313" key="15">
    <source>
        <dbReference type="Proteomes" id="UP001321450"/>
    </source>
</evidence>
<keyword evidence="5 11" id="KW-0378">Hydrolase</keyword>
<dbReference type="GO" id="GO:0003677">
    <property type="term" value="F:DNA binding"/>
    <property type="evidence" value="ECO:0007669"/>
    <property type="project" value="UniProtKB-UniRule"/>
</dbReference>
<dbReference type="GO" id="GO:0006281">
    <property type="term" value="P:DNA repair"/>
    <property type="evidence" value="ECO:0007669"/>
    <property type="project" value="UniProtKB-KW"/>
</dbReference>
<dbReference type="GO" id="GO:0005524">
    <property type="term" value="F:ATP binding"/>
    <property type="evidence" value="ECO:0007669"/>
    <property type="project" value="UniProtKB-UniRule"/>
</dbReference>
<evidence type="ECO:0000256" key="11">
    <source>
        <dbReference type="HAMAP-Rule" id="MF_00848"/>
    </source>
</evidence>
<feature type="coiled-coil region" evidence="11">
    <location>
        <begin position="560"/>
        <end position="618"/>
    </location>
</feature>
<evidence type="ECO:0000256" key="2">
    <source>
        <dbReference type="ARBA" id="ARBA00022737"/>
    </source>
</evidence>
<comment type="similarity">
    <text evidence="10 11">Belongs to the ABC transporter superfamily. ABCF family. Uup subfamily.</text>
</comment>
<dbReference type="InterPro" id="IPR003439">
    <property type="entry name" value="ABC_transporter-like_ATP-bd"/>
</dbReference>
<dbReference type="Gene3D" id="3.40.50.300">
    <property type="entry name" value="P-loop containing nucleotide triphosphate hydrolases"/>
    <property type="match status" value="2"/>
</dbReference>
<dbReference type="EMBL" id="AP024718">
    <property type="protein sequence ID" value="BCX88589.1"/>
    <property type="molecule type" value="Genomic_DNA"/>
</dbReference>
<evidence type="ECO:0000256" key="7">
    <source>
        <dbReference type="ARBA" id="ARBA00023125"/>
    </source>
</evidence>
<keyword evidence="15" id="KW-1185">Reference proteome</keyword>
<dbReference type="Pfam" id="PF12848">
    <property type="entry name" value="ABC_tran_Xtn"/>
    <property type="match status" value="1"/>
</dbReference>
<dbReference type="PROSITE" id="PS00211">
    <property type="entry name" value="ABC_TRANSPORTER_1"/>
    <property type="match status" value="2"/>
</dbReference>
<dbReference type="FunFam" id="3.40.50.300:FF:000011">
    <property type="entry name" value="Putative ABC transporter ATP-binding component"/>
    <property type="match status" value="1"/>
</dbReference>
<dbReference type="PANTHER" id="PTHR42855">
    <property type="entry name" value="ABC TRANSPORTER ATP-BINDING SUBUNIT"/>
    <property type="match status" value="1"/>
</dbReference>
<keyword evidence="11" id="KW-0175">Coiled coil</keyword>
<evidence type="ECO:0000256" key="1">
    <source>
        <dbReference type="ARBA" id="ARBA00022490"/>
    </source>
</evidence>
<dbReference type="PROSITE" id="PS50893">
    <property type="entry name" value="ABC_TRANSPORTER_2"/>
    <property type="match status" value="2"/>
</dbReference>
<dbReference type="SMART" id="SM00382">
    <property type="entry name" value="AAA"/>
    <property type="match status" value="2"/>
</dbReference>
<evidence type="ECO:0000256" key="5">
    <source>
        <dbReference type="ARBA" id="ARBA00022801"/>
    </source>
</evidence>
<evidence type="ECO:0000256" key="9">
    <source>
        <dbReference type="ARBA" id="ARBA00049360"/>
    </source>
</evidence>
<keyword evidence="2 11" id="KW-0677">Repeat</keyword>
<accession>A0AAU9CWQ3</accession>
<evidence type="ECO:0000256" key="10">
    <source>
        <dbReference type="ARBA" id="ARBA00061478"/>
    </source>
</evidence>
<dbReference type="GO" id="GO:0005737">
    <property type="term" value="C:cytoplasm"/>
    <property type="evidence" value="ECO:0007669"/>
    <property type="project" value="UniProtKB-SubCell"/>
</dbReference>
<dbReference type="EC" id="3.6.1.-" evidence="11"/>
<dbReference type="KEGG" id="meiy:MIN45_P0958"/>
<dbReference type="InterPro" id="IPR032524">
    <property type="entry name" value="ABC_tran_C"/>
</dbReference>
<dbReference type="InterPro" id="IPR032781">
    <property type="entry name" value="ABC_tran_Xtn"/>
</dbReference>
<evidence type="ECO:0000259" key="13">
    <source>
        <dbReference type="PROSITE" id="PS50893"/>
    </source>
</evidence>
<dbReference type="Proteomes" id="UP001321450">
    <property type="component" value="Chromosome"/>
</dbReference>
<feature type="region of interest" description="Disordered" evidence="12">
    <location>
        <begin position="523"/>
        <end position="560"/>
    </location>
</feature>